<dbReference type="AlphaFoldDB" id="A0A200PRY7"/>
<evidence type="ECO:0000313" key="1">
    <source>
        <dbReference type="EMBL" id="OVA00984.1"/>
    </source>
</evidence>
<reference evidence="1 2" key="1">
    <citation type="journal article" date="2017" name="Mol. Plant">
        <title>The Genome of Medicinal Plant Macleaya cordata Provides New Insights into Benzylisoquinoline Alkaloids Metabolism.</title>
        <authorList>
            <person name="Liu X."/>
            <person name="Liu Y."/>
            <person name="Huang P."/>
            <person name="Ma Y."/>
            <person name="Qing Z."/>
            <person name="Tang Q."/>
            <person name="Cao H."/>
            <person name="Cheng P."/>
            <person name="Zheng Y."/>
            <person name="Yuan Z."/>
            <person name="Zhou Y."/>
            <person name="Liu J."/>
            <person name="Tang Z."/>
            <person name="Zhuo Y."/>
            <person name="Zhang Y."/>
            <person name="Yu L."/>
            <person name="Huang J."/>
            <person name="Yang P."/>
            <person name="Peng Q."/>
            <person name="Zhang J."/>
            <person name="Jiang W."/>
            <person name="Zhang Z."/>
            <person name="Lin K."/>
            <person name="Ro D.K."/>
            <person name="Chen X."/>
            <person name="Xiong X."/>
            <person name="Shang Y."/>
            <person name="Huang S."/>
            <person name="Zeng J."/>
        </authorList>
    </citation>
    <scope>NUCLEOTIDE SEQUENCE [LARGE SCALE GENOMIC DNA]</scope>
    <source>
        <strain evidence="2">cv. BLH2017</strain>
        <tissue evidence="1">Root</tissue>
    </source>
</reference>
<gene>
    <name evidence="1" type="ORF">BVC80_8817g8</name>
</gene>
<evidence type="ECO:0000313" key="2">
    <source>
        <dbReference type="Proteomes" id="UP000195402"/>
    </source>
</evidence>
<proteinExistence type="predicted"/>
<name>A0A200PRY7_MACCD</name>
<accession>A0A200PRY7</accession>
<sequence length="77" mass="8493">MRYLFSPATARSLQQLKKLKLLWHSLKKNVGGVVDSPALQIVAGEVAKEYEGLPIILVTLGRALRNNGKFVCDDTVL</sequence>
<dbReference type="OrthoDB" id="664960at2759"/>
<dbReference type="Proteomes" id="UP000195402">
    <property type="component" value="Unassembled WGS sequence"/>
</dbReference>
<organism evidence="1 2">
    <name type="scientific">Macleaya cordata</name>
    <name type="common">Five-seeded plume-poppy</name>
    <name type="synonym">Bocconia cordata</name>
    <dbReference type="NCBI Taxonomy" id="56857"/>
    <lineage>
        <taxon>Eukaryota</taxon>
        <taxon>Viridiplantae</taxon>
        <taxon>Streptophyta</taxon>
        <taxon>Embryophyta</taxon>
        <taxon>Tracheophyta</taxon>
        <taxon>Spermatophyta</taxon>
        <taxon>Magnoliopsida</taxon>
        <taxon>Ranunculales</taxon>
        <taxon>Papaveraceae</taxon>
        <taxon>Papaveroideae</taxon>
        <taxon>Macleaya</taxon>
    </lineage>
</organism>
<dbReference type="InParanoid" id="A0A200PRY7"/>
<keyword evidence="2" id="KW-1185">Reference proteome</keyword>
<dbReference type="EMBL" id="MVGT01004231">
    <property type="protein sequence ID" value="OVA00984.1"/>
    <property type="molecule type" value="Genomic_DNA"/>
</dbReference>
<comment type="caution">
    <text evidence="1">The sequence shown here is derived from an EMBL/GenBank/DDBJ whole genome shotgun (WGS) entry which is preliminary data.</text>
</comment>
<protein>
    <submittedName>
        <fullName evidence="1">Uncharacterized protein</fullName>
    </submittedName>
</protein>